<dbReference type="PANTHER" id="PTHR39490">
    <property type="entry name" value="ARRESTIN DOMAIN-CONTAINING PROTEIN D"/>
    <property type="match status" value="1"/>
</dbReference>
<evidence type="ECO:0000313" key="8">
    <source>
        <dbReference type="Proteomes" id="UP000756346"/>
    </source>
</evidence>
<dbReference type="Pfam" id="PF01363">
    <property type="entry name" value="FYVE"/>
    <property type="match status" value="1"/>
</dbReference>
<feature type="compositionally biased region" description="Polar residues" evidence="5">
    <location>
        <begin position="113"/>
        <end position="125"/>
    </location>
</feature>
<keyword evidence="2 4" id="KW-0863">Zinc-finger</keyword>
<organism evidence="7 8">
    <name type="scientific">Microdochium trichocladiopsis</name>
    <dbReference type="NCBI Taxonomy" id="1682393"/>
    <lineage>
        <taxon>Eukaryota</taxon>
        <taxon>Fungi</taxon>
        <taxon>Dikarya</taxon>
        <taxon>Ascomycota</taxon>
        <taxon>Pezizomycotina</taxon>
        <taxon>Sordariomycetes</taxon>
        <taxon>Xylariomycetidae</taxon>
        <taxon>Xylariales</taxon>
        <taxon>Microdochiaceae</taxon>
        <taxon>Microdochium</taxon>
    </lineage>
</organism>
<gene>
    <name evidence="7" type="ORF">B0I36DRAFT_314567</name>
</gene>
<dbReference type="CDD" id="cd15760">
    <property type="entry name" value="FYVE_scVPS27p_like"/>
    <property type="match status" value="1"/>
</dbReference>
<feature type="region of interest" description="Disordered" evidence="5">
    <location>
        <begin position="27"/>
        <end position="85"/>
    </location>
</feature>
<dbReference type="InterPro" id="IPR052113">
    <property type="entry name" value="FYVE-type_Zinc_Finger"/>
</dbReference>
<dbReference type="PROSITE" id="PS50178">
    <property type="entry name" value="ZF_FYVE"/>
    <property type="match status" value="1"/>
</dbReference>
<evidence type="ECO:0000256" key="2">
    <source>
        <dbReference type="ARBA" id="ARBA00022771"/>
    </source>
</evidence>
<sequence length="305" mass="34127">MAADFIMPTLPDPLQQKAPFYHHHEFRPQPQQQLQQRQQPRRTNSDSPVRPQQADRSSQQVSPLNTSNNGSPTATSPMSHHAQRTRPMYMPAVLRPNEYSSRAAQRKADDDNGSPTPSNNSSFLTLSGLGAFGRITRRQTNDSGKCLPDDDEDEDFNLDAFPKPTAAPTREHWKHDTEATICDEPACMRHFNYFTRRHHCRKCGNIFCDSHSNFDVPLDQDANYNPRGTASRACFHCYSGFKAWRSRTNSQASSEESSVIHGHGAATAPTSPLFASPVGMKGGPTPKARAEVAMSVPRDWNWSTF</sequence>
<evidence type="ECO:0000256" key="4">
    <source>
        <dbReference type="PROSITE-ProRule" id="PRU00091"/>
    </source>
</evidence>
<dbReference type="InterPro" id="IPR011011">
    <property type="entry name" value="Znf_FYVE_PHD"/>
</dbReference>
<keyword evidence="3" id="KW-0862">Zinc</keyword>
<evidence type="ECO:0000256" key="5">
    <source>
        <dbReference type="SAM" id="MobiDB-lite"/>
    </source>
</evidence>
<dbReference type="InterPro" id="IPR000306">
    <property type="entry name" value="Znf_FYVE"/>
</dbReference>
<dbReference type="GeneID" id="70182327"/>
<evidence type="ECO:0000313" key="7">
    <source>
        <dbReference type="EMBL" id="KAH7037668.1"/>
    </source>
</evidence>
<name>A0A9P8YE53_9PEZI</name>
<dbReference type="Proteomes" id="UP000756346">
    <property type="component" value="Unassembled WGS sequence"/>
</dbReference>
<dbReference type="PANTHER" id="PTHR39490:SF8">
    <property type="entry name" value="ZINC FINGER FYVE DOMAIN-CONTAINING PROTEIN 21"/>
    <property type="match status" value="1"/>
</dbReference>
<proteinExistence type="predicted"/>
<feature type="compositionally biased region" description="Low complexity" evidence="5">
    <location>
        <begin position="28"/>
        <end position="42"/>
    </location>
</feature>
<dbReference type="AlphaFoldDB" id="A0A9P8YE53"/>
<dbReference type="SUPFAM" id="SSF57903">
    <property type="entry name" value="FYVE/PHD zinc finger"/>
    <property type="match status" value="1"/>
</dbReference>
<dbReference type="Gene3D" id="3.30.40.10">
    <property type="entry name" value="Zinc/RING finger domain, C3HC4 (zinc finger)"/>
    <property type="match status" value="1"/>
</dbReference>
<dbReference type="OrthoDB" id="10018316at2759"/>
<dbReference type="InterPro" id="IPR013083">
    <property type="entry name" value="Znf_RING/FYVE/PHD"/>
</dbReference>
<dbReference type="GO" id="GO:0008270">
    <property type="term" value="F:zinc ion binding"/>
    <property type="evidence" value="ECO:0007669"/>
    <property type="project" value="UniProtKB-KW"/>
</dbReference>
<dbReference type="EMBL" id="JAGTJQ010000002">
    <property type="protein sequence ID" value="KAH7037668.1"/>
    <property type="molecule type" value="Genomic_DNA"/>
</dbReference>
<reference evidence="7" key="1">
    <citation type="journal article" date="2021" name="Nat. Commun.">
        <title>Genetic determinants of endophytism in the Arabidopsis root mycobiome.</title>
        <authorList>
            <person name="Mesny F."/>
            <person name="Miyauchi S."/>
            <person name="Thiergart T."/>
            <person name="Pickel B."/>
            <person name="Atanasova L."/>
            <person name="Karlsson M."/>
            <person name="Huettel B."/>
            <person name="Barry K.W."/>
            <person name="Haridas S."/>
            <person name="Chen C."/>
            <person name="Bauer D."/>
            <person name="Andreopoulos W."/>
            <person name="Pangilinan J."/>
            <person name="LaButti K."/>
            <person name="Riley R."/>
            <person name="Lipzen A."/>
            <person name="Clum A."/>
            <person name="Drula E."/>
            <person name="Henrissat B."/>
            <person name="Kohler A."/>
            <person name="Grigoriev I.V."/>
            <person name="Martin F.M."/>
            <person name="Hacquard S."/>
        </authorList>
    </citation>
    <scope>NUCLEOTIDE SEQUENCE</scope>
    <source>
        <strain evidence="7">MPI-CAGE-CH-0230</strain>
    </source>
</reference>
<feature type="domain" description="FYVE-type" evidence="6">
    <location>
        <begin position="187"/>
        <end position="242"/>
    </location>
</feature>
<evidence type="ECO:0000259" key="6">
    <source>
        <dbReference type="PROSITE" id="PS50178"/>
    </source>
</evidence>
<protein>
    <recommendedName>
        <fullName evidence="6">FYVE-type domain-containing protein</fullName>
    </recommendedName>
</protein>
<keyword evidence="1" id="KW-0479">Metal-binding</keyword>
<accession>A0A9P8YE53</accession>
<comment type="caution">
    <text evidence="7">The sequence shown here is derived from an EMBL/GenBank/DDBJ whole genome shotgun (WGS) entry which is preliminary data.</text>
</comment>
<feature type="region of interest" description="Disordered" evidence="5">
    <location>
        <begin position="99"/>
        <end position="126"/>
    </location>
</feature>
<feature type="compositionally biased region" description="Polar residues" evidence="5">
    <location>
        <begin position="54"/>
        <end position="78"/>
    </location>
</feature>
<evidence type="ECO:0000256" key="3">
    <source>
        <dbReference type="ARBA" id="ARBA00022833"/>
    </source>
</evidence>
<evidence type="ECO:0000256" key="1">
    <source>
        <dbReference type="ARBA" id="ARBA00022723"/>
    </source>
</evidence>
<keyword evidence="8" id="KW-1185">Reference proteome</keyword>
<dbReference type="InterPro" id="IPR017455">
    <property type="entry name" value="Znf_FYVE-rel"/>
</dbReference>
<dbReference type="SMART" id="SM00064">
    <property type="entry name" value="FYVE"/>
    <property type="match status" value="1"/>
</dbReference>
<dbReference type="RefSeq" id="XP_046016789.1">
    <property type="nucleotide sequence ID" value="XM_046152781.1"/>
</dbReference>